<reference evidence="1 2" key="1">
    <citation type="submission" date="2018-01" db="EMBL/GenBank/DDBJ databases">
        <authorList>
            <person name="Gaut B.S."/>
            <person name="Morton B.R."/>
            <person name="Clegg M.T."/>
            <person name="Duvall M.R."/>
        </authorList>
    </citation>
    <scope>NUCLEOTIDE SEQUENCE [LARGE SCALE GENOMIC DNA]</scope>
    <source>
        <strain evidence="1">GP69</strain>
    </source>
</reference>
<sequence>MGKGRYITDEERKKCQKVAEAFEELYERTDIAVIDVGKYGFVKLQYYKLPVGFDTAVTYRNSESLFNDLWFDWMYDQLLTTVLGTPLVDLDYKEIYKRLPKEKQEEIMARRDYFREMSGVELSREENL</sequence>
<dbReference type="RefSeq" id="WP_103242621.1">
    <property type="nucleotide sequence ID" value="NZ_JANJZD010000042.1"/>
</dbReference>
<dbReference type="AlphaFoldDB" id="A0A2K4ZQH5"/>
<dbReference type="Proteomes" id="UP000236311">
    <property type="component" value="Unassembled WGS sequence"/>
</dbReference>
<dbReference type="EMBL" id="OFSM01000064">
    <property type="protein sequence ID" value="SOY32695.1"/>
    <property type="molecule type" value="Genomic_DNA"/>
</dbReference>
<proteinExistence type="predicted"/>
<gene>
    <name evidence="1" type="ORF">AMURIS_05461</name>
</gene>
<evidence type="ECO:0000313" key="1">
    <source>
        <dbReference type="EMBL" id="SOY32695.1"/>
    </source>
</evidence>
<accession>A0A2K4ZQH5</accession>
<organism evidence="1 2">
    <name type="scientific">Acetatifactor muris</name>
    <dbReference type="NCBI Taxonomy" id="879566"/>
    <lineage>
        <taxon>Bacteria</taxon>
        <taxon>Bacillati</taxon>
        <taxon>Bacillota</taxon>
        <taxon>Clostridia</taxon>
        <taxon>Lachnospirales</taxon>
        <taxon>Lachnospiraceae</taxon>
        <taxon>Acetatifactor</taxon>
    </lineage>
</organism>
<keyword evidence="2" id="KW-1185">Reference proteome</keyword>
<evidence type="ECO:0000313" key="2">
    <source>
        <dbReference type="Proteomes" id="UP000236311"/>
    </source>
</evidence>
<dbReference type="OrthoDB" id="2053713at2"/>
<name>A0A2K4ZQH5_9FIRM</name>
<protein>
    <submittedName>
        <fullName evidence="1">Uncharacterized protein</fullName>
    </submittedName>
</protein>